<dbReference type="Pfam" id="PF22157">
    <property type="entry name" value="SupH-like_C"/>
    <property type="match status" value="1"/>
</dbReference>
<proteinExistence type="predicted"/>
<dbReference type="SMART" id="SM00642">
    <property type="entry name" value="Aamy"/>
    <property type="match status" value="1"/>
</dbReference>
<evidence type="ECO:0000259" key="1">
    <source>
        <dbReference type="SMART" id="SM00642"/>
    </source>
</evidence>
<dbReference type="EMBL" id="JABACI010000001">
    <property type="protein sequence ID" value="NLP82255.1"/>
    <property type="molecule type" value="Genomic_DNA"/>
</dbReference>
<reference evidence="2 3" key="1">
    <citation type="submission" date="2020-04" db="EMBL/GenBank/DDBJ databases">
        <title>CFH 90308 Microbacterium sp.</title>
        <authorList>
            <person name="Nie G."/>
            <person name="Ming H."/>
            <person name="Xia T."/>
        </authorList>
    </citation>
    <scope>NUCLEOTIDE SEQUENCE [LARGE SCALE GENOMIC DNA]</scope>
    <source>
        <strain evidence="2 3">CFH 90308</strain>
    </source>
</reference>
<feature type="domain" description="Glycosyl hydrolase family 13 catalytic" evidence="1">
    <location>
        <begin position="18"/>
        <end position="416"/>
    </location>
</feature>
<name>A0ABX1K775_9MICO</name>
<dbReference type="InterPro" id="IPR006047">
    <property type="entry name" value="GH13_cat_dom"/>
</dbReference>
<dbReference type="SUPFAM" id="SSF51011">
    <property type="entry name" value="Glycosyl hydrolase domain"/>
    <property type="match status" value="1"/>
</dbReference>
<dbReference type="SUPFAM" id="SSF51445">
    <property type="entry name" value="(Trans)glycosidases"/>
    <property type="match status" value="1"/>
</dbReference>
<protein>
    <submittedName>
        <fullName evidence="2">Trehalose synthase</fullName>
    </submittedName>
</protein>
<gene>
    <name evidence="2" type="ORF">HF576_00170</name>
</gene>
<dbReference type="CDD" id="cd11334">
    <property type="entry name" value="AmyAc_TreS"/>
    <property type="match status" value="1"/>
</dbReference>
<dbReference type="Proteomes" id="UP001429745">
    <property type="component" value="Unassembled WGS sequence"/>
</dbReference>
<dbReference type="PANTHER" id="PTHR10357">
    <property type="entry name" value="ALPHA-AMYLASE FAMILY MEMBER"/>
    <property type="match status" value="1"/>
</dbReference>
<sequence>MKVADTGDLWWKTAVMYGLDVEKFADSDGDGIGDFSGLVDRVDYLADLGVTCIWLMPFYPTPDRDDGYDVTDFYGVDPRLGSHGDVVEFLRTARSRGIRVIIDLVVNHTSDRHPWFLQAKRSRASKYRDYYVWRDRPTRDSANTVFPGEEDSVWEWEPRTEQYFLHTFYRHQPDLNLANPHVRDEIAKIIAFWLALGVAGFRIDAVPFLLSAPGAPDEADPHEFLRDVKRFTRRRSSEGMLLGEVGLPHRDQFVYFGGTRGDELDAQFDFTLTQSLFLALARQDARPLERALRSRPATDEPVAWTNFLRNHDELSLEMLREPERQEVFEALAPDPSQRIYGRGIVRRLAPMLNGDPRRLHLAYSLLFSLPGNPVLHYGEEIGMGENPELPGRQAMRTPMQWTPGPNGGFTTAPPSRLPVPFPTGGYAPDLVNVRNERQDPGSLMHFISKLAFRYRSTPEIGWGDYDIIDTGQRSVFAHRITADTGTFVAVHNLGDAATTVTIEDTGANALTDLLSPGVLRSEAGRLTLHMEGYGFRWLRAGEDG</sequence>
<dbReference type="InterPro" id="IPR013780">
    <property type="entry name" value="Glyco_hydro_b"/>
</dbReference>
<organism evidence="2 3">
    <name type="scientific">Microbacterium salsuginis</name>
    <dbReference type="NCBI Taxonomy" id="2722803"/>
    <lineage>
        <taxon>Bacteria</taxon>
        <taxon>Bacillati</taxon>
        <taxon>Actinomycetota</taxon>
        <taxon>Actinomycetes</taxon>
        <taxon>Micrococcales</taxon>
        <taxon>Microbacteriaceae</taxon>
        <taxon>Microbacterium</taxon>
    </lineage>
</organism>
<dbReference type="InterPro" id="IPR017853">
    <property type="entry name" value="GH"/>
</dbReference>
<comment type="caution">
    <text evidence="2">The sequence shown here is derived from an EMBL/GenBank/DDBJ whole genome shotgun (WGS) entry which is preliminary data.</text>
</comment>
<dbReference type="Gene3D" id="3.20.20.80">
    <property type="entry name" value="Glycosidases"/>
    <property type="match status" value="1"/>
</dbReference>
<dbReference type="Gene3D" id="2.60.40.1180">
    <property type="entry name" value="Golgi alpha-mannosidase II"/>
    <property type="match status" value="1"/>
</dbReference>
<evidence type="ECO:0000313" key="3">
    <source>
        <dbReference type="Proteomes" id="UP001429745"/>
    </source>
</evidence>
<dbReference type="InterPro" id="IPR045857">
    <property type="entry name" value="O16G_dom_2"/>
</dbReference>
<dbReference type="PANTHER" id="PTHR10357:SF219">
    <property type="entry name" value="MALTOSE ALPHA-D-GLUCOSYLTRANSFERASE"/>
    <property type="match status" value="1"/>
</dbReference>
<accession>A0ABX1K775</accession>
<dbReference type="RefSeq" id="WP_168910783.1">
    <property type="nucleotide sequence ID" value="NZ_JABACI010000001.1"/>
</dbReference>
<keyword evidence="3" id="KW-1185">Reference proteome</keyword>
<dbReference type="Pfam" id="PF00128">
    <property type="entry name" value="Alpha-amylase"/>
    <property type="match status" value="2"/>
</dbReference>
<evidence type="ECO:0000313" key="2">
    <source>
        <dbReference type="EMBL" id="NLP82255.1"/>
    </source>
</evidence>
<dbReference type="InterPro" id="IPR054049">
    <property type="entry name" value="SupH-like_C"/>
</dbReference>
<dbReference type="Gene3D" id="3.90.400.10">
    <property type="entry name" value="Oligo-1,6-glucosidase, Domain 2"/>
    <property type="match status" value="1"/>
</dbReference>